<accession>A0A2A4HJL0</accession>
<reference evidence="4" key="1">
    <citation type="submission" date="2017-09" db="EMBL/GenBank/DDBJ databases">
        <authorList>
            <person name="Cho G.-S."/>
            <person name="Oguntoyinbo F.A."/>
            <person name="Cnockaert M."/>
            <person name="Kabisch J."/>
            <person name="Neve H."/>
            <person name="Bockelmann W."/>
            <person name="Wenning M."/>
            <person name="Franz C.M."/>
            <person name="Vandamme P."/>
        </authorList>
    </citation>
    <scope>NUCLEOTIDE SEQUENCE [LARGE SCALE GENOMIC DNA]</scope>
    <source>
        <strain evidence="4">MBT G8648</strain>
    </source>
</reference>
<dbReference type="Gene3D" id="2.130.10.10">
    <property type="entry name" value="YVTN repeat-like/Quinoprotein amine dehydrogenase"/>
    <property type="match status" value="1"/>
</dbReference>
<dbReference type="AlphaFoldDB" id="A0A2A4HJL0"/>
<dbReference type="Pfam" id="PF10282">
    <property type="entry name" value="Lactonase"/>
    <property type="match status" value="1"/>
</dbReference>
<evidence type="ECO:0000256" key="1">
    <source>
        <dbReference type="ARBA" id="ARBA00005564"/>
    </source>
</evidence>
<dbReference type="InterPro" id="IPR015943">
    <property type="entry name" value="WD40/YVTN_repeat-like_dom_sf"/>
</dbReference>
<dbReference type="InterPro" id="IPR019405">
    <property type="entry name" value="Lactonase_7-beta_prop"/>
</dbReference>
<dbReference type="GO" id="GO:0005829">
    <property type="term" value="C:cytosol"/>
    <property type="evidence" value="ECO:0007669"/>
    <property type="project" value="TreeGrafter"/>
</dbReference>
<dbReference type="SUPFAM" id="SSF51004">
    <property type="entry name" value="C-terminal (heme d1) domain of cytochrome cd1-nitrite reductase"/>
    <property type="match status" value="1"/>
</dbReference>
<dbReference type="OrthoDB" id="9790815at2"/>
<dbReference type="GO" id="GO:0006006">
    <property type="term" value="P:glucose metabolic process"/>
    <property type="evidence" value="ECO:0007669"/>
    <property type="project" value="UniProtKB-KW"/>
</dbReference>
<dbReference type="PANTHER" id="PTHR30344:SF1">
    <property type="entry name" value="6-PHOSPHOGLUCONOLACTONASE"/>
    <property type="match status" value="1"/>
</dbReference>
<dbReference type="Proteomes" id="UP000218677">
    <property type="component" value="Unassembled WGS sequence"/>
</dbReference>
<keyword evidence="2" id="KW-0313">Glucose metabolism</keyword>
<proteinExistence type="inferred from homology"/>
<dbReference type="InterPro" id="IPR050282">
    <property type="entry name" value="Cycloisomerase_2"/>
</dbReference>
<protein>
    <recommendedName>
        <fullName evidence="5">6-phosphogluconolactonase</fullName>
    </recommendedName>
</protein>
<evidence type="ECO:0000313" key="4">
    <source>
        <dbReference type="Proteomes" id="UP000218677"/>
    </source>
</evidence>
<organism evidence="3 4">
    <name type="scientific">Vreelandella nigrificans</name>
    <dbReference type="NCBI Taxonomy" id="2042704"/>
    <lineage>
        <taxon>Bacteria</taxon>
        <taxon>Pseudomonadati</taxon>
        <taxon>Pseudomonadota</taxon>
        <taxon>Gammaproteobacteria</taxon>
        <taxon>Oceanospirillales</taxon>
        <taxon>Halomonadaceae</taxon>
        <taxon>Vreelandella</taxon>
    </lineage>
</organism>
<dbReference type="GO" id="GO:0017057">
    <property type="term" value="F:6-phosphogluconolactonase activity"/>
    <property type="evidence" value="ECO:0007669"/>
    <property type="project" value="TreeGrafter"/>
</dbReference>
<evidence type="ECO:0008006" key="5">
    <source>
        <dbReference type="Google" id="ProtNLM"/>
    </source>
</evidence>
<comment type="caution">
    <text evidence="3">The sequence shown here is derived from an EMBL/GenBank/DDBJ whole genome shotgun (WGS) entry which is preliminary data.</text>
</comment>
<gene>
    <name evidence="3" type="ORF">CPA45_18080</name>
</gene>
<name>A0A2A4HJL0_9GAMM</name>
<keyword evidence="2" id="KW-0119">Carbohydrate metabolism</keyword>
<dbReference type="InterPro" id="IPR011048">
    <property type="entry name" value="Haem_d1_sf"/>
</dbReference>
<sequence length="339" mass="37239">MISLEQTLYVGCALSGEIYTVELSLATGELTHLSHARLPGLNKPGGAMPLALSRDRNTLYAVSRGEPFFIAAFNLGPQGNLHHLGNTFINNNLAYIQTDTNDNYLLTASFIDHQVATYLIQADRCIGRPVQCIENISNAHMLSMSPDNKTVLCTGLGEDVIYHWQWAPSQSNEHTSPPMYYIGQLQLPNGTGPRHIAYHPNQPIAYVIGERNGTINTISCSVTGLRNIQTVDLPEQPEAFQAADIHITPDARFLYASEKATSTLSLFNVQADGTLTFVAQFATENRPRGFAITPDGNYLVAAGQYSHHIASYRINPETGSLRLISRLPVGQSPDWVEML</sequence>
<evidence type="ECO:0000313" key="3">
    <source>
        <dbReference type="EMBL" id="PCF94291.1"/>
    </source>
</evidence>
<dbReference type="RefSeq" id="WP_096653947.1">
    <property type="nucleotide sequence ID" value="NZ_NWUX01000021.1"/>
</dbReference>
<evidence type="ECO:0000256" key="2">
    <source>
        <dbReference type="ARBA" id="ARBA00022526"/>
    </source>
</evidence>
<keyword evidence="4" id="KW-1185">Reference proteome</keyword>
<dbReference type="PANTHER" id="PTHR30344">
    <property type="entry name" value="6-PHOSPHOGLUCONOLACTONASE-RELATED"/>
    <property type="match status" value="1"/>
</dbReference>
<comment type="similarity">
    <text evidence="1">Belongs to the cycloisomerase 2 family.</text>
</comment>
<dbReference type="EMBL" id="NWUX01000021">
    <property type="protein sequence ID" value="PCF94291.1"/>
    <property type="molecule type" value="Genomic_DNA"/>
</dbReference>